<evidence type="ECO:0000256" key="10">
    <source>
        <dbReference type="SAM" id="MobiDB-lite"/>
    </source>
</evidence>
<dbReference type="HOGENOM" id="CLU_716267_0_0_1"/>
<dbReference type="STRING" id="6412.T1FHF1"/>
<evidence type="ECO:0000256" key="9">
    <source>
        <dbReference type="ARBA" id="ARBA00023315"/>
    </source>
</evidence>
<evidence type="ECO:0000313" key="14">
    <source>
        <dbReference type="EnsemblMetazoa" id="HelroP181874"/>
    </source>
</evidence>
<dbReference type="eggNOG" id="KOG3014">
    <property type="taxonomic scope" value="Eukaryota"/>
</dbReference>
<evidence type="ECO:0000313" key="13">
    <source>
        <dbReference type="EMBL" id="ESN91951.1"/>
    </source>
</evidence>
<dbReference type="Proteomes" id="UP000015101">
    <property type="component" value="Unassembled WGS sequence"/>
</dbReference>
<dbReference type="InterPro" id="IPR028005">
    <property type="entry name" value="AcTrfase_ESCO_Znf_dom"/>
</dbReference>
<keyword evidence="15" id="KW-1185">Reference proteome</keyword>
<feature type="domain" description="N-acetyltransferase ESCO acetyl-transferase" evidence="12">
    <location>
        <begin position="316"/>
        <end position="384"/>
    </location>
</feature>
<dbReference type="GO" id="GO:0008270">
    <property type="term" value="F:zinc ion binding"/>
    <property type="evidence" value="ECO:0007669"/>
    <property type="project" value="UniProtKB-KW"/>
</dbReference>
<keyword evidence="5" id="KW-0863">Zinc-finger</keyword>
<dbReference type="KEGG" id="hro:HELRODRAFT_181874"/>
<evidence type="ECO:0000256" key="7">
    <source>
        <dbReference type="ARBA" id="ARBA00023242"/>
    </source>
</evidence>
<dbReference type="GO" id="GO:0061733">
    <property type="term" value="F:protein-lysine-acetyltransferase activity"/>
    <property type="evidence" value="ECO:0000318"/>
    <property type="project" value="GO_Central"/>
</dbReference>
<dbReference type="GO" id="GO:0005634">
    <property type="term" value="C:nucleus"/>
    <property type="evidence" value="ECO:0000318"/>
    <property type="project" value="GO_Central"/>
</dbReference>
<evidence type="ECO:0000256" key="6">
    <source>
        <dbReference type="ARBA" id="ARBA00022833"/>
    </source>
</evidence>
<gene>
    <name evidence="14" type="primary">20208250</name>
    <name evidence="13" type="ORF">HELRODRAFT_181874</name>
</gene>
<dbReference type="Pfam" id="PF13880">
    <property type="entry name" value="Acetyltransf_13"/>
    <property type="match status" value="1"/>
</dbReference>
<dbReference type="EMBL" id="AMQM01007865">
    <property type="status" value="NOT_ANNOTATED_CDS"/>
    <property type="molecule type" value="Genomic_DNA"/>
</dbReference>
<keyword evidence="8" id="KW-0131">Cell cycle</keyword>
<feature type="compositionally biased region" description="Low complexity" evidence="10">
    <location>
        <begin position="264"/>
        <end position="285"/>
    </location>
</feature>
<reference evidence="15" key="1">
    <citation type="submission" date="2012-12" db="EMBL/GenBank/DDBJ databases">
        <authorList>
            <person name="Hellsten U."/>
            <person name="Grimwood J."/>
            <person name="Chapman J.A."/>
            <person name="Shapiro H."/>
            <person name="Aerts A."/>
            <person name="Otillar R.P."/>
            <person name="Terry A.Y."/>
            <person name="Boore J.L."/>
            <person name="Simakov O."/>
            <person name="Marletaz F."/>
            <person name="Cho S.-J."/>
            <person name="Edsinger-Gonzales E."/>
            <person name="Havlak P."/>
            <person name="Kuo D.-H."/>
            <person name="Larsson T."/>
            <person name="Lv J."/>
            <person name="Arendt D."/>
            <person name="Savage R."/>
            <person name="Osoegawa K."/>
            <person name="de Jong P."/>
            <person name="Lindberg D.R."/>
            <person name="Seaver E.C."/>
            <person name="Weisblat D.A."/>
            <person name="Putnam N.H."/>
            <person name="Grigoriev I.V."/>
            <person name="Rokhsar D.S."/>
        </authorList>
    </citation>
    <scope>NUCLEOTIDE SEQUENCE</scope>
</reference>
<dbReference type="OrthoDB" id="428854at2759"/>
<feature type="compositionally biased region" description="Basic and acidic residues" evidence="10">
    <location>
        <begin position="286"/>
        <end position="299"/>
    </location>
</feature>
<dbReference type="RefSeq" id="XP_009029908.1">
    <property type="nucleotide sequence ID" value="XM_009031660.1"/>
</dbReference>
<evidence type="ECO:0000313" key="15">
    <source>
        <dbReference type="Proteomes" id="UP000015101"/>
    </source>
</evidence>
<keyword evidence="4" id="KW-0479">Metal-binding</keyword>
<reference evidence="13 15" key="2">
    <citation type="journal article" date="2013" name="Nature">
        <title>Insights into bilaterian evolution from three spiralian genomes.</title>
        <authorList>
            <person name="Simakov O."/>
            <person name="Marletaz F."/>
            <person name="Cho S.J."/>
            <person name="Edsinger-Gonzales E."/>
            <person name="Havlak P."/>
            <person name="Hellsten U."/>
            <person name="Kuo D.H."/>
            <person name="Larsson T."/>
            <person name="Lv J."/>
            <person name="Arendt D."/>
            <person name="Savage R."/>
            <person name="Osoegawa K."/>
            <person name="de Jong P."/>
            <person name="Grimwood J."/>
            <person name="Chapman J.A."/>
            <person name="Shapiro H."/>
            <person name="Aerts A."/>
            <person name="Otillar R.P."/>
            <person name="Terry A.Y."/>
            <person name="Boore J.L."/>
            <person name="Grigoriev I.V."/>
            <person name="Lindberg D.R."/>
            <person name="Seaver E.C."/>
            <person name="Weisblat D.A."/>
            <person name="Putnam N.H."/>
            <person name="Rokhsar D.S."/>
        </authorList>
    </citation>
    <scope>NUCLEOTIDE SEQUENCE</scope>
</reference>
<dbReference type="PANTHER" id="PTHR45884:SF2">
    <property type="entry name" value="N-ACETYLTRANSFERASE ECO"/>
    <property type="match status" value="1"/>
</dbReference>
<keyword evidence="3" id="KW-0808">Transferase</keyword>
<dbReference type="InParanoid" id="T1FHF1"/>
<evidence type="ECO:0000256" key="8">
    <source>
        <dbReference type="ARBA" id="ARBA00023306"/>
    </source>
</evidence>
<dbReference type="GeneID" id="20208250"/>
<evidence type="ECO:0008006" key="16">
    <source>
        <dbReference type="Google" id="ProtNLM"/>
    </source>
</evidence>
<dbReference type="PANTHER" id="PTHR45884">
    <property type="entry name" value="N-ACETYLTRANSFERASE ECO"/>
    <property type="match status" value="1"/>
</dbReference>
<evidence type="ECO:0000259" key="12">
    <source>
        <dbReference type="Pfam" id="PF13880"/>
    </source>
</evidence>
<feature type="domain" description="N-acetyltransferase ESCO zinc-finger" evidence="11">
    <location>
        <begin position="144"/>
        <end position="183"/>
    </location>
</feature>
<evidence type="ECO:0000256" key="2">
    <source>
        <dbReference type="ARBA" id="ARBA00005816"/>
    </source>
</evidence>
<dbReference type="GO" id="GO:0007064">
    <property type="term" value="P:mitotic sister chromatid cohesion"/>
    <property type="evidence" value="ECO:0000318"/>
    <property type="project" value="GO_Central"/>
</dbReference>
<dbReference type="EnsemblMetazoa" id="HelroT181874">
    <property type="protein sequence ID" value="HelroP181874"/>
    <property type="gene ID" value="HelroG181874"/>
</dbReference>
<evidence type="ECO:0000256" key="1">
    <source>
        <dbReference type="ARBA" id="ARBA00004123"/>
    </source>
</evidence>
<keyword evidence="9" id="KW-0012">Acyltransferase</keyword>
<evidence type="ECO:0000259" key="11">
    <source>
        <dbReference type="Pfam" id="PF13878"/>
    </source>
</evidence>
<dbReference type="EMBL" id="KB097680">
    <property type="protein sequence ID" value="ESN91951.1"/>
    <property type="molecule type" value="Genomic_DNA"/>
</dbReference>
<dbReference type="AlphaFoldDB" id="T1FHF1"/>
<feature type="region of interest" description="Disordered" evidence="10">
    <location>
        <begin position="264"/>
        <end position="299"/>
    </location>
</feature>
<sequence>MSFSITPFKFYNRKILRPITNDCVVEVSSKDHENASTMPPSASARKRSFSVSPDVKKKLKLPENNADADLNCFSYCFNDNDVCLHSVPKVKKRCAYSRTGRLFQGSIINKLNAASTTNSSKNRKCDSSFDKGAVDKSCKVKCRQMALDFGQKLKEPKQCSVCGLTYNEIQPSDDLFHTKFHKNFLSALKFNVTSRHRIVQNLPDGEIIVMVLESDKSSMLKVEQIRKHVDVDLGFVLNEQSNNPFKGFRMVDSPKDELQQVNRNISNSNSNNTNNNNDVTSIKNDTNNDSKHNGSVYDDSRNVHNQQPYCCSTISEPVRCGISRIWVSKSDRRKGVATRLLNSVRGHFSLGNPLTKQQIAFSHPTPDGICLATAYTGSPHFLVYRN</sequence>
<dbReference type="CTD" id="20208250"/>
<keyword evidence="6" id="KW-0862">Zinc</keyword>
<name>T1FHF1_HELRO</name>
<evidence type="ECO:0000256" key="3">
    <source>
        <dbReference type="ARBA" id="ARBA00022679"/>
    </source>
</evidence>
<keyword evidence="7" id="KW-0539">Nucleus</keyword>
<dbReference type="Pfam" id="PF13878">
    <property type="entry name" value="zf-C2H2_3"/>
    <property type="match status" value="1"/>
</dbReference>
<dbReference type="InterPro" id="IPR028009">
    <property type="entry name" value="ESCO_Acetyltransf_dom"/>
</dbReference>
<proteinExistence type="inferred from homology"/>
<comment type="subcellular location">
    <subcellularLocation>
        <location evidence="1">Nucleus</location>
    </subcellularLocation>
</comment>
<evidence type="ECO:0000256" key="5">
    <source>
        <dbReference type="ARBA" id="ARBA00022771"/>
    </source>
</evidence>
<accession>T1FHF1</accession>
<comment type="similarity">
    <text evidence="2">Belongs to the acetyltransferase family. ECO subfamily.</text>
</comment>
<reference evidence="14" key="3">
    <citation type="submission" date="2015-06" db="UniProtKB">
        <authorList>
            <consortium name="EnsemblMetazoa"/>
        </authorList>
    </citation>
    <scope>IDENTIFICATION</scope>
</reference>
<protein>
    <recommendedName>
        <fullName evidence="16">N-acetyltransferase ESCO acetyl-transferase domain-containing protein</fullName>
    </recommendedName>
</protein>
<organism evidence="14 15">
    <name type="scientific">Helobdella robusta</name>
    <name type="common">Californian leech</name>
    <dbReference type="NCBI Taxonomy" id="6412"/>
    <lineage>
        <taxon>Eukaryota</taxon>
        <taxon>Metazoa</taxon>
        <taxon>Spiralia</taxon>
        <taxon>Lophotrochozoa</taxon>
        <taxon>Annelida</taxon>
        <taxon>Clitellata</taxon>
        <taxon>Hirudinea</taxon>
        <taxon>Rhynchobdellida</taxon>
        <taxon>Glossiphoniidae</taxon>
        <taxon>Helobdella</taxon>
    </lineage>
</organism>
<dbReference type="GO" id="GO:0000785">
    <property type="term" value="C:chromatin"/>
    <property type="evidence" value="ECO:0000318"/>
    <property type="project" value="GO_Central"/>
</dbReference>
<evidence type="ECO:0000256" key="4">
    <source>
        <dbReference type="ARBA" id="ARBA00022723"/>
    </source>
</evidence>